<dbReference type="Proteomes" id="UP000886748">
    <property type="component" value="Unassembled WGS sequence"/>
</dbReference>
<evidence type="ECO:0000313" key="3">
    <source>
        <dbReference type="Proteomes" id="UP000886748"/>
    </source>
</evidence>
<organism evidence="2 3">
    <name type="scientific">Candidatus Limenecus avicola</name>
    <dbReference type="NCBI Taxonomy" id="2840847"/>
    <lineage>
        <taxon>Bacteria</taxon>
        <taxon>Bacillati</taxon>
        <taxon>Bacillota</taxon>
        <taxon>Clostridia</taxon>
        <taxon>Eubacteriales</taxon>
        <taxon>Clostridiaceae</taxon>
        <taxon>Clostridiaceae incertae sedis</taxon>
        <taxon>Candidatus Limenecus</taxon>
    </lineage>
</organism>
<name>A0A9D1MYX8_9CLOT</name>
<dbReference type="EMBL" id="DVOD01000020">
    <property type="protein sequence ID" value="HIU92042.1"/>
    <property type="molecule type" value="Genomic_DNA"/>
</dbReference>
<gene>
    <name evidence="2" type="ORF">IAD26_02785</name>
</gene>
<evidence type="ECO:0000313" key="2">
    <source>
        <dbReference type="EMBL" id="HIU92042.1"/>
    </source>
</evidence>
<protein>
    <submittedName>
        <fullName evidence="2">Uncharacterized protein</fullName>
    </submittedName>
</protein>
<dbReference type="AlphaFoldDB" id="A0A9D1MYX8"/>
<comment type="caution">
    <text evidence="2">The sequence shown here is derived from an EMBL/GenBank/DDBJ whole genome shotgun (WGS) entry which is preliminary data.</text>
</comment>
<reference evidence="2" key="2">
    <citation type="journal article" date="2021" name="PeerJ">
        <title>Extensive microbial diversity within the chicken gut microbiome revealed by metagenomics and culture.</title>
        <authorList>
            <person name="Gilroy R."/>
            <person name="Ravi A."/>
            <person name="Getino M."/>
            <person name="Pursley I."/>
            <person name="Horton D.L."/>
            <person name="Alikhan N.F."/>
            <person name="Baker D."/>
            <person name="Gharbi K."/>
            <person name="Hall N."/>
            <person name="Watson M."/>
            <person name="Adriaenssens E.M."/>
            <person name="Foster-Nyarko E."/>
            <person name="Jarju S."/>
            <person name="Secka A."/>
            <person name="Antonio M."/>
            <person name="Oren A."/>
            <person name="Chaudhuri R.R."/>
            <person name="La Ragione R."/>
            <person name="Hildebrand F."/>
            <person name="Pallen M.J."/>
        </authorList>
    </citation>
    <scope>NUCLEOTIDE SEQUENCE</scope>
    <source>
        <strain evidence="2">CHK154-7741</strain>
    </source>
</reference>
<keyword evidence="1" id="KW-1133">Transmembrane helix</keyword>
<reference evidence="2" key="1">
    <citation type="submission" date="2020-10" db="EMBL/GenBank/DDBJ databases">
        <authorList>
            <person name="Gilroy R."/>
        </authorList>
    </citation>
    <scope>NUCLEOTIDE SEQUENCE</scope>
    <source>
        <strain evidence="2">CHK154-7741</strain>
    </source>
</reference>
<sequence>MKKIETKTQPIFGFSLAEALITLLVVCIITIASVPVITKKHRAQSSVPHGSYACYWNGDALVAKYTENKQVKDGKIVFDEEEGRYGCEFEPPKGAKNFVMTVIGGGGGGAGSAVGSIINKYEVNNTNAKTKYTEAGVYEFLLVGAGEYGGKINYVSEDKYKPQLRALTSGSGDVVYIPPTMIPAGYNMLLSVGRPHENYGYDVTSNTSVKIYKDYQFDYPILFAQARGGTDGGHVTYEFQNLQGKLWKNRLEFRYSDKDAQNLLICEKDPGVLEALDSKSIKEYKDTNSSKACPIDAVKNNSFTWGGETFSSVKNSVIHKSSAKKTGSLLSVDHQNDKRYNIIEELSKYNDKFGIEFNKVIKGANNAYYIKANGERDFEKESQACSGSNWKTKEYCIDYENNYGAGGGGQGIYKNVMYPERIAGKEGLILIKQNKLFAGLGGEQGNLSQTTYQILTQKVVMFPGKGGKGGVYSPNVIKTNQNYTNNECTQGKSGESSYIKNSSEVLGGKGASLIDPDKKNSYSEIVDEKTSMPIGGDGKTAVEPKEGLTGGLGGFSGTNDSYNGLTAAVFKNGALLGTVSTITGAGSGGGGGSLTISKSGDDYDIEQGNGGDGASGLVFIQW</sequence>
<keyword evidence="1" id="KW-0812">Transmembrane</keyword>
<feature type="transmembrane region" description="Helical" evidence="1">
    <location>
        <begin position="12"/>
        <end position="37"/>
    </location>
</feature>
<accession>A0A9D1MYX8</accession>
<keyword evidence="1" id="KW-0472">Membrane</keyword>
<proteinExistence type="predicted"/>
<evidence type="ECO:0000256" key="1">
    <source>
        <dbReference type="SAM" id="Phobius"/>
    </source>
</evidence>